<accession>A0ACA9KNI3</accession>
<dbReference type="Proteomes" id="UP000789860">
    <property type="component" value="Unassembled WGS sequence"/>
</dbReference>
<name>A0ACA9KNI3_9GLOM</name>
<protein>
    <submittedName>
        <fullName evidence="1">308_t:CDS:1</fullName>
    </submittedName>
</protein>
<sequence length="50" mass="5952">KYLSDYPENTLNSNTPSLDQIKIEFQLIKTSLNYQQKQTTYNNIKQKIEN</sequence>
<dbReference type="EMBL" id="CAJVPM010002315">
    <property type="protein sequence ID" value="CAG8484116.1"/>
    <property type="molecule type" value="Genomic_DNA"/>
</dbReference>
<feature type="non-terminal residue" evidence="1">
    <location>
        <position position="1"/>
    </location>
</feature>
<gene>
    <name evidence="1" type="ORF">SCALOS_LOCUS2553</name>
</gene>
<comment type="caution">
    <text evidence="1">The sequence shown here is derived from an EMBL/GenBank/DDBJ whole genome shotgun (WGS) entry which is preliminary data.</text>
</comment>
<reference evidence="1" key="1">
    <citation type="submission" date="2021-06" db="EMBL/GenBank/DDBJ databases">
        <authorList>
            <person name="Kallberg Y."/>
            <person name="Tangrot J."/>
            <person name="Rosling A."/>
        </authorList>
    </citation>
    <scope>NUCLEOTIDE SEQUENCE</scope>
    <source>
        <strain evidence="1">AU212A</strain>
    </source>
</reference>
<evidence type="ECO:0000313" key="2">
    <source>
        <dbReference type="Proteomes" id="UP000789860"/>
    </source>
</evidence>
<proteinExistence type="predicted"/>
<organism evidence="1 2">
    <name type="scientific">Scutellospora calospora</name>
    <dbReference type="NCBI Taxonomy" id="85575"/>
    <lineage>
        <taxon>Eukaryota</taxon>
        <taxon>Fungi</taxon>
        <taxon>Fungi incertae sedis</taxon>
        <taxon>Mucoromycota</taxon>
        <taxon>Glomeromycotina</taxon>
        <taxon>Glomeromycetes</taxon>
        <taxon>Diversisporales</taxon>
        <taxon>Gigasporaceae</taxon>
        <taxon>Scutellospora</taxon>
    </lineage>
</organism>
<evidence type="ECO:0000313" key="1">
    <source>
        <dbReference type="EMBL" id="CAG8484116.1"/>
    </source>
</evidence>
<keyword evidence="2" id="KW-1185">Reference proteome</keyword>